<reference evidence="10 11" key="1">
    <citation type="submission" date="2021-04" db="EMBL/GenBank/DDBJ databases">
        <title>The genome sequence of type strain Ideonella paludis KCTC 32238.</title>
        <authorList>
            <person name="Liu Y."/>
        </authorList>
    </citation>
    <scope>NUCLEOTIDE SEQUENCE [LARGE SCALE GENOMIC DNA]</scope>
    <source>
        <strain evidence="10 11">KCTC 32238</strain>
    </source>
</reference>
<keyword evidence="1 7" id="KW-0732">Signal</keyword>
<dbReference type="GO" id="GO:0003755">
    <property type="term" value="F:peptidyl-prolyl cis-trans isomerase activity"/>
    <property type="evidence" value="ECO:0007669"/>
    <property type="project" value="UniProtKB-EC"/>
</dbReference>
<feature type="domain" description="PpiC" evidence="9">
    <location>
        <begin position="290"/>
        <end position="389"/>
    </location>
</feature>
<keyword evidence="3 7" id="KW-0574">Periplasm</keyword>
<dbReference type="SUPFAM" id="SSF109998">
    <property type="entry name" value="Triger factor/SurA peptide-binding domain-like"/>
    <property type="match status" value="1"/>
</dbReference>
<keyword evidence="4 7" id="KW-0697">Rotamase</keyword>
<evidence type="ECO:0000313" key="11">
    <source>
        <dbReference type="Proteomes" id="UP000672097"/>
    </source>
</evidence>
<dbReference type="HAMAP" id="MF_01183">
    <property type="entry name" value="Chaperone_SurA"/>
    <property type="match status" value="1"/>
</dbReference>
<dbReference type="Pfam" id="PF13616">
    <property type="entry name" value="Rotamase_3"/>
    <property type="match status" value="1"/>
</dbReference>
<dbReference type="InterPro" id="IPR027304">
    <property type="entry name" value="Trigger_fact/SurA_dom_sf"/>
</dbReference>
<evidence type="ECO:0000256" key="7">
    <source>
        <dbReference type="HAMAP-Rule" id="MF_01183"/>
    </source>
</evidence>
<keyword evidence="6 7" id="KW-0413">Isomerase</keyword>
<comment type="catalytic activity">
    <reaction evidence="7">
        <text>[protein]-peptidylproline (omega=180) = [protein]-peptidylproline (omega=0)</text>
        <dbReference type="Rhea" id="RHEA:16237"/>
        <dbReference type="Rhea" id="RHEA-COMP:10747"/>
        <dbReference type="Rhea" id="RHEA-COMP:10748"/>
        <dbReference type="ChEBI" id="CHEBI:83833"/>
        <dbReference type="ChEBI" id="CHEBI:83834"/>
        <dbReference type="EC" id="5.2.1.8"/>
    </reaction>
</comment>
<comment type="caution">
    <text evidence="10">The sequence shown here is derived from an EMBL/GenBank/DDBJ whole genome shotgun (WGS) entry which is preliminary data.</text>
</comment>
<comment type="function">
    <text evidence="7">Chaperone involved in the correct folding and assembly of outer membrane proteins. Recognizes specific patterns of aromatic residues and the orientation of their side chains, which are found more frequently in integral outer membrane proteins. May act in both early periplasmic and late outer membrane-associated steps of protein maturation.</text>
</comment>
<sequence precursor="true">MTTLASRLRRFGLATLLAVPVAVALAQTTPRSADFIVAVVNNELVTRNEVDQRIAELREQARRSNAKLPADAQLRKEVVEALINERVIITYARDSGMKVDEAELDRAVANVAAANKMSVDVLRERLKAEGLDMTRFRNNLRDQILAERTREREVQGRLRISDADVERFIEEQAAQRGRVATLNLAQILVTVPEGASREVENQRRARAEEVQRRLLAGEAFDKLARQYSEDGNRERGGEIGAKPQDKLPDLFVEAVQSVPVGGVTPKLIRSGAGFHLIKVLSRSDGSEVTVTQTRARHILLRPSVRLSPEAAKRRLAEFREAVVTGKASFEELARKNSEDGSATSGGDLGWANPGQFVPEFEEAMGRLQLGGISPPIESRFGFHLIQVTDRRDVPMDPKQVREQARNVLREQRYESTYTEWINELRSRAYVEMREAPQ</sequence>
<dbReference type="Pfam" id="PF09312">
    <property type="entry name" value="SurA_N"/>
    <property type="match status" value="1"/>
</dbReference>
<comment type="domain">
    <text evidence="7">The PPIase activity resides only in the second parvulin domain. The N-terminal region and the C-terminal tail are necessary and sufficient for the chaperone activity of SurA. The PPIase activity is dispensable for SurA to function as a chaperone. The N-terminal region and the C-terminal tail are also required for porin recognition.</text>
</comment>
<feature type="coiled-coil region" evidence="8">
    <location>
        <begin position="40"/>
        <end position="67"/>
    </location>
</feature>
<dbReference type="SUPFAM" id="SSF54534">
    <property type="entry name" value="FKBP-like"/>
    <property type="match status" value="2"/>
</dbReference>
<evidence type="ECO:0000256" key="4">
    <source>
        <dbReference type="ARBA" id="ARBA00023110"/>
    </source>
</evidence>
<dbReference type="InterPro" id="IPR046357">
    <property type="entry name" value="PPIase_dom_sf"/>
</dbReference>
<comment type="subcellular location">
    <subcellularLocation>
        <location evidence="7">Periplasm</location>
    </subcellularLocation>
    <text evidence="7">Is capable of associating with the outer membrane.</text>
</comment>
<evidence type="ECO:0000313" key="10">
    <source>
        <dbReference type="EMBL" id="MBQ0934028.1"/>
    </source>
</evidence>
<feature type="chain" id="PRO_5044919985" description="Chaperone SurA" evidence="7">
    <location>
        <begin position="27"/>
        <end position="437"/>
    </location>
</feature>
<evidence type="ECO:0000256" key="5">
    <source>
        <dbReference type="ARBA" id="ARBA00023186"/>
    </source>
</evidence>
<keyword evidence="8" id="KW-0175">Coiled coil</keyword>
<proteinExistence type="inferred from homology"/>
<dbReference type="InterPro" id="IPR000297">
    <property type="entry name" value="PPIase_PpiC"/>
</dbReference>
<organism evidence="10 11">
    <name type="scientific">Ideonella paludis</name>
    <dbReference type="NCBI Taxonomy" id="1233411"/>
    <lineage>
        <taxon>Bacteria</taxon>
        <taxon>Pseudomonadati</taxon>
        <taxon>Pseudomonadota</taxon>
        <taxon>Betaproteobacteria</taxon>
        <taxon>Burkholderiales</taxon>
        <taxon>Sphaerotilaceae</taxon>
        <taxon>Ideonella</taxon>
    </lineage>
</organism>
<dbReference type="PANTHER" id="PTHR47637">
    <property type="entry name" value="CHAPERONE SURA"/>
    <property type="match status" value="1"/>
</dbReference>
<feature type="domain" description="PpiC" evidence="9">
    <location>
        <begin position="179"/>
        <end position="281"/>
    </location>
</feature>
<keyword evidence="2 7" id="KW-0677">Repeat</keyword>
<dbReference type="RefSeq" id="WP_210805518.1">
    <property type="nucleotide sequence ID" value="NZ_JAGQDG010000001.1"/>
</dbReference>
<evidence type="ECO:0000256" key="6">
    <source>
        <dbReference type="ARBA" id="ARBA00023235"/>
    </source>
</evidence>
<dbReference type="Proteomes" id="UP000672097">
    <property type="component" value="Unassembled WGS sequence"/>
</dbReference>
<evidence type="ECO:0000256" key="2">
    <source>
        <dbReference type="ARBA" id="ARBA00022737"/>
    </source>
</evidence>
<dbReference type="PANTHER" id="PTHR47637:SF1">
    <property type="entry name" value="CHAPERONE SURA"/>
    <property type="match status" value="1"/>
</dbReference>
<dbReference type="InterPro" id="IPR050280">
    <property type="entry name" value="OMP_Chaperone_SurA"/>
</dbReference>
<protein>
    <recommendedName>
        <fullName evidence="7">Chaperone SurA</fullName>
    </recommendedName>
    <alternativeName>
        <fullName evidence="7">Peptidyl-prolyl cis-trans isomerase SurA</fullName>
        <shortName evidence="7">PPIase SurA</shortName>
        <ecNumber evidence="7">5.2.1.8</ecNumber>
    </alternativeName>
    <alternativeName>
        <fullName evidence="7">Rotamase SurA</fullName>
    </alternativeName>
</protein>
<dbReference type="Gene3D" id="1.10.4030.10">
    <property type="entry name" value="Porin chaperone SurA, peptide-binding domain"/>
    <property type="match status" value="1"/>
</dbReference>
<dbReference type="EC" id="5.2.1.8" evidence="7"/>
<accession>A0ABS5DS98</accession>
<evidence type="ECO:0000256" key="8">
    <source>
        <dbReference type="SAM" id="Coils"/>
    </source>
</evidence>
<dbReference type="InterPro" id="IPR023034">
    <property type="entry name" value="PPIase_SurA"/>
</dbReference>
<dbReference type="Gene3D" id="3.10.50.40">
    <property type="match status" value="2"/>
</dbReference>
<name>A0ABS5DS98_9BURK</name>
<keyword evidence="5 7" id="KW-0143">Chaperone</keyword>
<feature type="signal peptide" evidence="7">
    <location>
        <begin position="1"/>
        <end position="26"/>
    </location>
</feature>
<dbReference type="PROSITE" id="PS01096">
    <property type="entry name" value="PPIC_PPIASE_1"/>
    <property type="match status" value="1"/>
</dbReference>
<dbReference type="PROSITE" id="PS50198">
    <property type="entry name" value="PPIC_PPIASE_2"/>
    <property type="match status" value="2"/>
</dbReference>
<gene>
    <name evidence="7" type="primary">surA</name>
    <name evidence="10" type="ORF">KAK11_01725</name>
</gene>
<dbReference type="InterPro" id="IPR023058">
    <property type="entry name" value="PPIase_PpiC_CS"/>
</dbReference>
<dbReference type="Pfam" id="PF00639">
    <property type="entry name" value="Rotamase"/>
    <property type="match status" value="1"/>
</dbReference>
<dbReference type="InterPro" id="IPR015391">
    <property type="entry name" value="SurA_N"/>
</dbReference>
<keyword evidence="11" id="KW-1185">Reference proteome</keyword>
<evidence type="ECO:0000259" key="9">
    <source>
        <dbReference type="PROSITE" id="PS50198"/>
    </source>
</evidence>
<evidence type="ECO:0000256" key="1">
    <source>
        <dbReference type="ARBA" id="ARBA00022729"/>
    </source>
</evidence>
<dbReference type="EMBL" id="JAGQDG010000001">
    <property type="protein sequence ID" value="MBQ0934028.1"/>
    <property type="molecule type" value="Genomic_DNA"/>
</dbReference>
<evidence type="ECO:0000256" key="3">
    <source>
        <dbReference type="ARBA" id="ARBA00022764"/>
    </source>
</evidence>